<dbReference type="AlphaFoldDB" id="A0A2D2LY53"/>
<dbReference type="RefSeq" id="WP_100271266.1">
    <property type="nucleotide sequence ID" value="NZ_CP024446.1"/>
</dbReference>
<reference evidence="2" key="1">
    <citation type="submission" date="2017-10" db="EMBL/GenBank/DDBJ databases">
        <title>Complete genome sequence of Moraxella osloensis NP7 isolated from human skin.</title>
        <authorList>
            <person name="Lee K."/>
            <person name="Lim J.Y."/>
            <person name="Hwang I."/>
        </authorList>
    </citation>
    <scope>NUCLEOTIDE SEQUENCE [LARGE SCALE GENOMIC DNA]</scope>
    <source>
        <strain evidence="2">NP7</strain>
        <plasmid evidence="2">pnp7-3</plasmid>
    </source>
</reference>
<keyword evidence="1" id="KW-0614">Plasmid</keyword>
<dbReference type="Pfam" id="PF10071">
    <property type="entry name" value="DUF2310"/>
    <property type="match status" value="1"/>
</dbReference>
<organism evidence="1 2">
    <name type="scientific">Faucicola osloensis</name>
    <name type="common">Moraxella osloensis</name>
    <dbReference type="NCBI Taxonomy" id="34062"/>
    <lineage>
        <taxon>Bacteria</taxon>
        <taxon>Pseudomonadati</taxon>
        <taxon>Pseudomonadota</taxon>
        <taxon>Gammaproteobacteria</taxon>
        <taxon>Moraxellales</taxon>
        <taxon>Moraxellaceae</taxon>
        <taxon>Faucicola</taxon>
    </lineage>
</organism>
<evidence type="ECO:0008006" key="3">
    <source>
        <dbReference type="Google" id="ProtNLM"/>
    </source>
</evidence>
<evidence type="ECO:0000313" key="1">
    <source>
        <dbReference type="EMBL" id="ATR79952.1"/>
    </source>
</evidence>
<sequence>MYAFEITINNSHVLKYDDFEHHIFAYLRFLQDNGQILPKDDHLPIIQGKTTKITVVCPEQDSLSTKYMNQYARQMHDKIVQGTGNLITHQLVGYDYDYPLPRFAPPNQSQFYVLRYGWSSPIIDGITHQGIPLYHLPMQDFDDRFIDELWSWYRQAQALYRLWLGSVPDTEAFALQQRQSVDSSHSQIGRKLCQQIEAVTSVPTYYFLANYRDWSKAADLNQKCPLTGQDWRIDSKISNYIDFKCDKSRLVSEFSQNCADNDI</sequence>
<dbReference type="Proteomes" id="UP000229340">
    <property type="component" value="Plasmid pNP7-3"/>
</dbReference>
<proteinExistence type="predicted"/>
<name>A0A2D2LY53_FAUOS</name>
<dbReference type="EMBL" id="CP024446">
    <property type="protein sequence ID" value="ATR79952.1"/>
    <property type="molecule type" value="Genomic_DNA"/>
</dbReference>
<geneLocation type="plasmid" evidence="2">
    <name>pnp7-3</name>
</geneLocation>
<evidence type="ECO:0000313" key="2">
    <source>
        <dbReference type="Proteomes" id="UP000229340"/>
    </source>
</evidence>
<protein>
    <recommendedName>
        <fullName evidence="3">Zn-ribbon-containing, possibly nucleic-acid-binding protein</fullName>
    </recommendedName>
</protein>
<dbReference type="InterPro" id="IPR016908">
    <property type="entry name" value="UCP029037"/>
</dbReference>
<accession>A0A2D2LY53</accession>
<gene>
    <name evidence="1" type="ORF">NP7_11370</name>
</gene>